<keyword evidence="13" id="KW-1185">Reference proteome</keyword>
<dbReference type="OrthoDB" id="9808093at2"/>
<dbReference type="PROSITE" id="PS51160">
    <property type="entry name" value="ACYLPHOSPHATASE_3"/>
    <property type="match status" value="1"/>
</dbReference>
<comment type="function">
    <text evidence="8">Involved in the maturation of [NiFe] hydrogenases. Along with HypE, it catalyzes the synthesis of the CN ligands of the active site iron of [NiFe]-hydrogenases. HypF functions as a carbamoyl transferase using carbamoylphosphate as a substrate and transferring the carboxamido moiety in an ATP-dependent reaction to the thiolate of the C-terminal cysteine of HypE yielding a protein-S-carboxamide.</text>
</comment>
<dbReference type="GO" id="GO:0003998">
    <property type="term" value="F:acylphosphatase activity"/>
    <property type="evidence" value="ECO:0007669"/>
    <property type="project" value="UniProtKB-EC"/>
</dbReference>
<sequence>MQGFELQVKGKVQGVGFRPFVWQLAERLQLKGEVLNCGEGVMIRVDQTANLALIKQALQQQLPPLARIDSIDVRSYDWPQPPAGFSIAVSQSSKMDTQVVPDAATCPECLAELLDSTDRRHQYPFINCTHCGPRFTLIEALPYDRANTVMKNFPLCPACAAEFKNPADRRYHAQPVACENCGPMVWMVNAAGEKITEDWLTQTLAALAQGQVVAIKSVGGFHLACDATNAAAVQLLRERKRRQYKPLAVMAANIDAVKQFAVVHAGQQALLQSRIAPIVLLTPKANSDIAQNLAPNLAEVGVMLPSNPLQHLIAHYFKKPVVMTSGNGSGLPPALDNNTALNQLSAIADSFVLHNRSIVQRCDDSLMRVSEQGQVEVLRRSRGLTPDALNLPEDFPDAEGYLAYGGDLKNAFAIGKGRQIIVSQYLGDLANLETQQQFKAAIAHYLNLYQLPVRQRVVDCHPGYFSRQRALLDHQHSDSAEQPIVEVQHHHAHIASCLVENGWRADQGQVLALALDGLGYGDHNELWGGELVVADYQGYRVLGGLPAVTLVGGDTAARQPWRSFYAHLRTFMPQLSEAKLNLLLPGKPLKQLDISMARGLNSHSVRSAGRLFDAVAASLGIAAEQIEYEGQAACELESLASAAQRRLATELTIPVDGLSLNLAAFWPAWLQHKGSKAERAYNFHLALAVALAELVRRAKRQTQINHLVLTGGVFHNALLTSLLKAQLGSECQLLEHQYYSCGDGGLALGQIAIALIQNEKTNNNKANNIKIQNNKTQ</sequence>
<dbReference type="Gene3D" id="3.30.420.40">
    <property type="match status" value="1"/>
</dbReference>
<dbReference type="InterPro" id="IPR017968">
    <property type="entry name" value="Acylphosphatase_CS"/>
</dbReference>
<evidence type="ECO:0000256" key="3">
    <source>
        <dbReference type="ARBA" id="ARBA00022598"/>
    </source>
</evidence>
<dbReference type="RefSeq" id="WP_132703663.1">
    <property type="nucleotide sequence ID" value="NZ_SLZR01000022.1"/>
</dbReference>
<accession>A0A4R3HUM6</accession>
<feature type="domain" description="YrdC-like" evidence="11">
    <location>
        <begin position="197"/>
        <end position="383"/>
    </location>
</feature>
<keyword evidence="3" id="KW-0436">Ligase</keyword>
<feature type="active site" evidence="9">
    <location>
        <position position="36"/>
    </location>
</feature>
<dbReference type="Proteomes" id="UP000295793">
    <property type="component" value="Unassembled WGS sequence"/>
</dbReference>
<dbReference type="InterPro" id="IPR051060">
    <property type="entry name" value="Carbamoyltrans_HypF-like"/>
</dbReference>
<dbReference type="EC" id="6.2.-.-" evidence="8"/>
<evidence type="ECO:0000259" key="10">
    <source>
        <dbReference type="PROSITE" id="PS51160"/>
    </source>
</evidence>
<dbReference type="SUPFAM" id="SSF54975">
    <property type="entry name" value="Acylphosphatase/BLUF domain-like"/>
    <property type="match status" value="1"/>
</dbReference>
<dbReference type="InterPro" id="IPR055128">
    <property type="entry name" value="HypF_C_2"/>
</dbReference>
<proteinExistence type="inferred from homology"/>
<evidence type="ECO:0000256" key="7">
    <source>
        <dbReference type="ARBA" id="ARBA00048220"/>
    </source>
</evidence>
<dbReference type="Pfam" id="PF22521">
    <property type="entry name" value="HypF_C_2"/>
    <property type="match status" value="1"/>
</dbReference>
<dbReference type="Gene3D" id="3.90.870.50">
    <property type="match status" value="1"/>
</dbReference>
<comment type="catalytic activity">
    <reaction evidence="9">
        <text>an acyl phosphate + H2O = a carboxylate + phosphate + H(+)</text>
        <dbReference type="Rhea" id="RHEA:14965"/>
        <dbReference type="ChEBI" id="CHEBI:15377"/>
        <dbReference type="ChEBI" id="CHEBI:15378"/>
        <dbReference type="ChEBI" id="CHEBI:29067"/>
        <dbReference type="ChEBI" id="CHEBI:43474"/>
        <dbReference type="ChEBI" id="CHEBI:59918"/>
        <dbReference type="EC" id="3.6.1.7"/>
    </reaction>
</comment>
<gene>
    <name evidence="12" type="ORF">BCF53_12232</name>
</gene>
<dbReference type="PROSITE" id="PS00150">
    <property type="entry name" value="ACYLPHOSPHATASE_1"/>
    <property type="match status" value="1"/>
</dbReference>
<dbReference type="Pfam" id="PF17788">
    <property type="entry name" value="HypF_C"/>
    <property type="match status" value="1"/>
</dbReference>
<comment type="pathway">
    <text evidence="1 8">Protein modification; [NiFe] hydrogenase maturation.</text>
</comment>
<dbReference type="InterPro" id="IPR004421">
    <property type="entry name" value="Carbamoyltransferase_HypF"/>
</dbReference>
<dbReference type="GO" id="GO:0016743">
    <property type="term" value="F:carboxyl- or carbamoyltransferase activity"/>
    <property type="evidence" value="ECO:0007669"/>
    <property type="project" value="UniProtKB-UniRule"/>
</dbReference>
<dbReference type="PANTHER" id="PTHR42959">
    <property type="entry name" value="CARBAMOYLTRANSFERASE"/>
    <property type="match status" value="1"/>
</dbReference>
<dbReference type="GO" id="GO:0051604">
    <property type="term" value="P:protein maturation"/>
    <property type="evidence" value="ECO:0007669"/>
    <property type="project" value="TreeGrafter"/>
</dbReference>
<comment type="caution">
    <text evidence="12">The sequence shown here is derived from an EMBL/GenBank/DDBJ whole genome shotgun (WGS) entry which is preliminary data.</text>
</comment>
<evidence type="ECO:0000256" key="9">
    <source>
        <dbReference type="PROSITE-ProRule" id="PRU00520"/>
    </source>
</evidence>
<name>A0A4R3HUM6_9GAMM</name>
<reference evidence="12 13" key="1">
    <citation type="submission" date="2019-03" db="EMBL/GenBank/DDBJ databases">
        <title>Genomic Encyclopedia of Archaeal and Bacterial Type Strains, Phase II (KMG-II): from individual species to whole genera.</title>
        <authorList>
            <person name="Goeker M."/>
        </authorList>
    </citation>
    <scope>NUCLEOTIDE SEQUENCE [LARGE SCALE GENOMIC DNA]</scope>
    <source>
        <strain evidence="12 13">DSM 15388</strain>
    </source>
</reference>
<evidence type="ECO:0000256" key="1">
    <source>
        <dbReference type="ARBA" id="ARBA00004711"/>
    </source>
</evidence>
<dbReference type="Pfam" id="PF00708">
    <property type="entry name" value="Acylphosphatase"/>
    <property type="match status" value="1"/>
</dbReference>
<dbReference type="GO" id="GO:0003725">
    <property type="term" value="F:double-stranded RNA binding"/>
    <property type="evidence" value="ECO:0007669"/>
    <property type="project" value="InterPro"/>
</dbReference>
<dbReference type="InterPro" id="IPR017945">
    <property type="entry name" value="DHBP_synth_RibB-like_a/b_dom"/>
</dbReference>
<dbReference type="NCBIfam" id="TIGR00143">
    <property type="entry name" value="hypF"/>
    <property type="match status" value="1"/>
</dbReference>
<evidence type="ECO:0000256" key="6">
    <source>
        <dbReference type="ARBA" id="ARBA00022833"/>
    </source>
</evidence>
<dbReference type="InterPro" id="IPR006070">
    <property type="entry name" value="Sua5-like_dom"/>
</dbReference>
<evidence type="ECO:0000259" key="11">
    <source>
        <dbReference type="PROSITE" id="PS51163"/>
    </source>
</evidence>
<dbReference type="PROSITE" id="PS51163">
    <property type="entry name" value="YRDC"/>
    <property type="match status" value="1"/>
</dbReference>
<dbReference type="PIRSF" id="PIRSF006256">
    <property type="entry name" value="CMPcnvr_hdrg_mat"/>
    <property type="match status" value="1"/>
</dbReference>
<dbReference type="PANTHER" id="PTHR42959:SF1">
    <property type="entry name" value="CARBAMOYLTRANSFERASE HYPF"/>
    <property type="match status" value="1"/>
</dbReference>
<keyword evidence="4" id="KW-0479">Metal-binding</keyword>
<comment type="similarity">
    <text evidence="2 8">Belongs to the carbamoyltransferase HypF family.</text>
</comment>
<dbReference type="Gene3D" id="3.30.110.120">
    <property type="match status" value="1"/>
</dbReference>
<dbReference type="AlphaFoldDB" id="A0A4R3HUM6"/>
<keyword evidence="6" id="KW-0862">Zinc</keyword>
<dbReference type="InterPro" id="IPR036046">
    <property type="entry name" value="Acylphosphatase-like_dom_sf"/>
</dbReference>
<dbReference type="InterPro" id="IPR011125">
    <property type="entry name" value="Znf_HypF"/>
</dbReference>
<keyword evidence="5" id="KW-0863">Zinc-finger</keyword>
<evidence type="ECO:0000256" key="4">
    <source>
        <dbReference type="ARBA" id="ARBA00022723"/>
    </source>
</evidence>
<dbReference type="InterPro" id="IPR043129">
    <property type="entry name" value="ATPase_NBD"/>
</dbReference>
<dbReference type="GO" id="GO:0016874">
    <property type="term" value="F:ligase activity"/>
    <property type="evidence" value="ECO:0007669"/>
    <property type="project" value="UniProtKB-UniRule"/>
</dbReference>
<feature type="domain" description="Acylphosphatase-like" evidence="10">
    <location>
        <begin position="3"/>
        <end position="89"/>
    </location>
</feature>
<evidence type="ECO:0000256" key="2">
    <source>
        <dbReference type="ARBA" id="ARBA00008097"/>
    </source>
</evidence>
<protein>
    <recommendedName>
        <fullName evidence="8">Carbamoyltransferase HypF</fullName>
        <ecNumber evidence="8">6.2.-.-</ecNumber>
    </recommendedName>
</protein>
<dbReference type="UniPathway" id="UPA00335"/>
<evidence type="ECO:0000313" key="13">
    <source>
        <dbReference type="Proteomes" id="UP000295793"/>
    </source>
</evidence>
<dbReference type="Gene3D" id="3.30.420.360">
    <property type="match status" value="1"/>
</dbReference>
<dbReference type="EMBL" id="SLZR01000022">
    <property type="protein sequence ID" value="TCS36758.1"/>
    <property type="molecule type" value="Genomic_DNA"/>
</dbReference>
<organism evidence="12 13">
    <name type="scientific">Reinekea marinisedimentorum</name>
    <dbReference type="NCBI Taxonomy" id="230495"/>
    <lineage>
        <taxon>Bacteria</taxon>
        <taxon>Pseudomonadati</taxon>
        <taxon>Pseudomonadota</taxon>
        <taxon>Gammaproteobacteria</taxon>
        <taxon>Oceanospirillales</taxon>
        <taxon>Saccharospirillaceae</taxon>
        <taxon>Reinekea</taxon>
    </lineage>
</organism>
<evidence type="ECO:0000256" key="5">
    <source>
        <dbReference type="ARBA" id="ARBA00022771"/>
    </source>
</evidence>
<evidence type="ECO:0000256" key="8">
    <source>
        <dbReference type="PIRNR" id="PIRNR006256"/>
    </source>
</evidence>
<dbReference type="Pfam" id="PF01300">
    <property type="entry name" value="Sua5_yciO_yrdC"/>
    <property type="match status" value="1"/>
</dbReference>
<dbReference type="GO" id="GO:0008270">
    <property type="term" value="F:zinc ion binding"/>
    <property type="evidence" value="ECO:0007669"/>
    <property type="project" value="UniProtKB-KW"/>
</dbReference>
<keyword evidence="9" id="KW-0378">Hydrolase</keyword>
<comment type="catalytic activity">
    <reaction evidence="7 8">
        <text>C-terminal L-cysteinyl-[HypE protein] + carbamoyl phosphate + ATP + H2O = C-terminal S-carboxamide-L-cysteinyl-[HypE protein] + AMP + phosphate + diphosphate + H(+)</text>
        <dbReference type="Rhea" id="RHEA:55636"/>
        <dbReference type="Rhea" id="RHEA-COMP:14247"/>
        <dbReference type="Rhea" id="RHEA-COMP:14392"/>
        <dbReference type="ChEBI" id="CHEBI:15377"/>
        <dbReference type="ChEBI" id="CHEBI:15378"/>
        <dbReference type="ChEBI" id="CHEBI:30616"/>
        <dbReference type="ChEBI" id="CHEBI:33019"/>
        <dbReference type="ChEBI" id="CHEBI:43474"/>
        <dbReference type="ChEBI" id="CHEBI:58228"/>
        <dbReference type="ChEBI" id="CHEBI:76913"/>
        <dbReference type="ChEBI" id="CHEBI:139126"/>
        <dbReference type="ChEBI" id="CHEBI:456215"/>
    </reaction>
</comment>
<evidence type="ECO:0000313" key="12">
    <source>
        <dbReference type="EMBL" id="TCS36758.1"/>
    </source>
</evidence>
<dbReference type="SUPFAM" id="SSF55821">
    <property type="entry name" value="YrdC/RibB"/>
    <property type="match status" value="1"/>
</dbReference>
<dbReference type="InterPro" id="IPR001792">
    <property type="entry name" value="Acylphosphatase-like_dom"/>
</dbReference>
<feature type="active site" evidence="9">
    <location>
        <position position="18"/>
    </location>
</feature>
<dbReference type="SUPFAM" id="SSF53067">
    <property type="entry name" value="Actin-like ATPase domain"/>
    <property type="match status" value="1"/>
</dbReference>
<dbReference type="Pfam" id="PF07503">
    <property type="entry name" value="zf-HYPF"/>
    <property type="match status" value="2"/>
</dbReference>
<dbReference type="InterPro" id="IPR041440">
    <property type="entry name" value="HypF_C"/>
</dbReference>